<evidence type="ECO:0000313" key="2">
    <source>
        <dbReference type="EMBL" id="MBB6099826.1"/>
    </source>
</evidence>
<feature type="region of interest" description="Disordered" evidence="1">
    <location>
        <begin position="89"/>
        <end position="117"/>
    </location>
</feature>
<name>A0A841I467_9DEIO</name>
<evidence type="ECO:0000256" key="1">
    <source>
        <dbReference type="SAM" id="MobiDB-lite"/>
    </source>
</evidence>
<proteinExistence type="predicted"/>
<accession>A0A841I467</accession>
<evidence type="ECO:0000313" key="3">
    <source>
        <dbReference type="Proteomes" id="UP000569951"/>
    </source>
</evidence>
<dbReference type="EMBL" id="JACHHG010000015">
    <property type="protein sequence ID" value="MBB6099826.1"/>
    <property type="molecule type" value="Genomic_DNA"/>
</dbReference>
<reference evidence="2 3" key="1">
    <citation type="submission" date="2020-08" db="EMBL/GenBank/DDBJ databases">
        <title>Genomic Encyclopedia of Type Strains, Phase IV (KMG-IV): sequencing the most valuable type-strain genomes for metagenomic binning, comparative biology and taxonomic classification.</title>
        <authorList>
            <person name="Goeker M."/>
        </authorList>
    </citation>
    <scope>NUCLEOTIDE SEQUENCE [LARGE SCALE GENOMIC DNA]</scope>
    <source>
        <strain evidence="2 3">DSM 21458</strain>
    </source>
</reference>
<dbReference type="RefSeq" id="WP_183988559.1">
    <property type="nucleotide sequence ID" value="NZ_JACHHG010000015.1"/>
</dbReference>
<dbReference type="Proteomes" id="UP000569951">
    <property type="component" value="Unassembled WGS sequence"/>
</dbReference>
<dbReference type="AlphaFoldDB" id="A0A841I467"/>
<sequence length="117" mass="12940">MDTLPLAALPLNDERRQQLEHLCQLTGDTPLEVLERAIGLYYRATLSLDPDSPELRLHFEDLDASLAALREGARRARALAREVERLTERASDLEEQTACDGPDLASIPLPTHKPGGT</sequence>
<organism evidence="2 3">
    <name type="scientific">Deinobacterium chartae</name>
    <dbReference type="NCBI Taxonomy" id="521158"/>
    <lineage>
        <taxon>Bacteria</taxon>
        <taxon>Thermotogati</taxon>
        <taxon>Deinococcota</taxon>
        <taxon>Deinococci</taxon>
        <taxon>Deinococcales</taxon>
        <taxon>Deinococcaceae</taxon>
        <taxon>Deinobacterium</taxon>
    </lineage>
</organism>
<gene>
    <name evidence="2" type="ORF">HNR42_003284</name>
</gene>
<comment type="caution">
    <text evidence="2">The sequence shown here is derived from an EMBL/GenBank/DDBJ whole genome shotgun (WGS) entry which is preliminary data.</text>
</comment>
<keyword evidence="3" id="KW-1185">Reference proteome</keyword>
<protein>
    <submittedName>
        <fullName evidence="2">Uncharacterized protein</fullName>
    </submittedName>
</protein>